<name>A0A1W1VEY0_9DEIO</name>
<feature type="compositionally biased region" description="Pro residues" evidence="1">
    <location>
        <begin position="9"/>
        <end position="20"/>
    </location>
</feature>
<feature type="region of interest" description="Disordered" evidence="1">
    <location>
        <begin position="1"/>
        <end position="45"/>
    </location>
</feature>
<proteinExistence type="predicted"/>
<dbReference type="AlphaFoldDB" id="A0A1W1VEY0"/>
<reference evidence="2 3" key="1">
    <citation type="submission" date="2017-04" db="EMBL/GenBank/DDBJ databases">
        <authorList>
            <person name="Afonso C.L."/>
            <person name="Miller P.J."/>
            <person name="Scott M.A."/>
            <person name="Spackman E."/>
            <person name="Goraichik I."/>
            <person name="Dimitrov K.M."/>
            <person name="Suarez D.L."/>
            <person name="Swayne D.E."/>
        </authorList>
    </citation>
    <scope>NUCLEOTIDE SEQUENCE [LARGE SCALE GENOMIC DNA]</scope>
    <source>
        <strain evidence="2 3">KR-140</strain>
    </source>
</reference>
<keyword evidence="3" id="KW-1185">Reference proteome</keyword>
<evidence type="ECO:0000256" key="1">
    <source>
        <dbReference type="SAM" id="MobiDB-lite"/>
    </source>
</evidence>
<evidence type="ECO:0000313" key="2">
    <source>
        <dbReference type="EMBL" id="SMB91932.1"/>
    </source>
</evidence>
<evidence type="ECO:0000313" key="3">
    <source>
        <dbReference type="Proteomes" id="UP000192582"/>
    </source>
</evidence>
<dbReference type="Proteomes" id="UP000192582">
    <property type="component" value="Unassembled WGS sequence"/>
</dbReference>
<organism evidence="2 3">
    <name type="scientific">Deinococcus hopiensis KR-140</name>
    <dbReference type="NCBI Taxonomy" id="695939"/>
    <lineage>
        <taxon>Bacteria</taxon>
        <taxon>Thermotogati</taxon>
        <taxon>Deinococcota</taxon>
        <taxon>Deinococci</taxon>
        <taxon>Deinococcales</taxon>
        <taxon>Deinococcaceae</taxon>
        <taxon>Deinococcus</taxon>
    </lineage>
</organism>
<dbReference type="STRING" id="695939.SAMN00790413_01366"/>
<accession>A0A1W1VEY0</accession>
<dbReference type="EMBL" id="FWWU01000009">
    <property type="protein sequence ID" value="SMB91932.1"/>
    <property type="molecule type" value="Genomic_DNA"/>
</dbReference>
<protein>
    <submittedName>
        <fullName evidence="2">Uncharacterized protein</fullName>
    </submittedName>
</protein>
<gene>
    <name evidence="2" type="ORF">SAMN00790413_01366</name>
</gene>
<sequence>MRGEEKVPPGKPGPFPPSAPPTVNVEGEEPRTRSSPCFFGVGQEPTSPLVGAAISRKGEGYGGTGRARRVSVPSARPALMLGPSTRAGRAILQGCPAIL</sequence>